<keyword evidence="2" id="KW-1185">Reference proteome</keyword>
<dbReference type="Proteomes" id="UP000321291">
    <property type="component" value="Chromosome"/>
</dbReference>
<organism evidence="1 2">
    <name type="scientific">Arachidicoccus ginsenosidivorans</name>
    <dbReference type="NCBI Taxonomy" id="496057"/>
    <lineage>
        <taxon>Bacteria</taxon>
        <taxon>Pseudomonadati</taxon>
        <taxon>Bacteroidota</taxon>
        <taxon>Chitinophagia</taxon>
        <taxon>Chitinophagales</taxon>
        <taxon>Chitinophagaceae</taxon>
        <taxon>Arachidicoccus</taxon>
    </lineage>
</organism>
<proteinExistence type="predicted"/>
<accession>A0A5B8VKQ1</accession>
<dbReference type="OrthoDB" id="9794261at2"/>
<dbReference type="RefSeq" id="WP_146780923.1">
    <property type="nucleotide sequence ID" value="NZ_CP042434.1"/>
</dbReference>
<name>A0A5B8VKQ1_9BACT</name>
<reference evidence="1 2" key="1">
    <citation type="journal article" date="2017" name="Int. J. Syst. Evol. Microbiol.">
        <title>Arachidicoccus ginsenosidivorans sp. nov., with ginsenoside-converting activity isolated from ginseng cultivating soil.</title>
        <authorList>
            <person name="Siddiqi M.Z."/>
            <person name="Aslam Z."/>
            <person name="Im W.T."/>
        </authorList>
    </citation>
    <scope>NUCLEOTIDE SEQUENCE [LARGE SCALE GENOMIC DNA]</scope>
    <source>
        <strain evidence="1 2">Gsoil 809</strain>
    </source>
</reference>
<evidence type="ECO:0000313" key="2">
    <source>
        <dbReference type="Proteomes" id="UP000321291"/>
    </source>
</evidence>
<dbReference type="AlphaFoldDB" id="A0A5B8VKQ1"/>
<evidence type="ECO:0000313" key="1">
    <source>
        <dbReference type="EMBL" id="QEC71545.1"/>
    </source>
</evidence>
<sequence>MKSFAVLLTICTLGLICLYSSCQKDDYRDFTKGGEITYSSRLDTVMVAPGKERLQLTLVKKTIL</sequence>
<dbReference type="KEGG" id="agi:FSB73_07540"/>
<protein>
    <submittedName>
        <fullName evidence="1">Uncharacterized protein</fullName>
    </submittedName>
</protein>
<gene>
    <name evidence="1" type="ORF">FSB73_07540</name>
</gene>
<dbReference type="EMBL" id="CP042434">
    <property type="protein sequence ID" value="QEC71545.1"/>
    <property type="molecule type" value="Genomic_DNA"/>
</dbReference>